<dbReference type="OrthoDB" id="5918741at2"/>
<dbReference type="EMBL" id="CP022355">
    <property type="protein sequence ID" value="ASK78343.1"/>
    <property type="molecule type" value="Genomic_DNA"/>
</dbReference>
<reference evidence="1 2" key="1">
    <citation type="journal article" date="2016" name="Int. J. Syst. Evol. Microbiol.">
        <title>Paraphotobacterium marinum gen. nov., sp. nov., a member of the family Vibrionaceae, isolated from surface seawater.</title>
        <authorList>
            <person name="Huang Z."/>
            <person name="Dong C."/>
            <person name="Shao Z."/>
        </authorList>
    </citation>
    <scope>NUCLEOTIDE SEQUENCE [LARGE SCALE GENOMIC DNA]</scope>
    <source>
        <strain evidence="1 2">NSCS20N07D</strain>
    </source>
</reference>
<gene>
    <name evidence="1" type="ORF">CF386_04635</name>
</gene>
<dbReference type="KEGG" id="pmai:CF386_04635"/>
<organism evidence="1 2">
    <name type="scientific">Paraphotobacterium marinum</name>
    <dbReference type="NCBI Taxonomy" id="1755811"/>
    <lineage>
        <taxon>Bacteria</taxon>
        <taxon>Pseudomonadati</taxon>
        <taxon>Pseudomonadota</taxon>
        <taxon>Gammaproteobacteria</taxon>
        <taxon>Vibrionales</taxon>
        <taxon>Vibrionaceae</taxon>
        <taxon>Paraphotobacterium</taxon>
    </lineage>
</organism>
<dbReference type="AlphaFoldDB" id="A0A220VEI9"/>
<proteinExistence type="predicted"/>
<protein>
    <submittedName>
        <fullName evidence="1">DUF3545 domain-containing protein</fullName>
    </submittedName>
</protein>
<keyword evidence="2" id="KW-1185">Reference proteome</keyword>
<dbReference type="Proteomes" id="UP000242175">
    <property type="component" value="Chromosome large"/>
</dbReference>
<evidence type="ECO:0000313" key="1">
    <source>
        <dbReference type="EMBL" id="ASK78343.1"/>
    </source>
</evidence>
<sequence length="59" mass="7316">MDEFNENILEEIDTKQMSKRSKRKWREIEAFKEKARLKRELMDIDELNNDLLDKELEFL</sequence>
<evidence type="ECO:0000313" key="2">
    <source>
        <dbReference type="Proteomes" id="UP000242175"/>
    </source>
</evidence>
<name>A0A220VEI9_9GAMM</name>
<accession>A0A220VEI9</accession>
<dbReference type="InterPro" id="IPR021932">
    <property type="entry name" value="DUF3545"/>
</dbReference>
<dbReference type="Pfam" id="PF12065">
    <property type="entry name" value="DUF3545"/>
    <property type="match status" value="1"/>
</dbReference>
<dbReference type="RefSeq" id="WP_089073251.1">
    <property type="nucleotide sequence ID" value="NZ_CBCSAM010000001.1"/>
</dbReference>